<feature type="domain" description="SnoaL-like" evidence="1">
    <location>
        <begin position="6"/>
        <end position="95"/>
    </location>
</feature>
<comment type="caution">
    <text evidence="2">The sequence shown here is derived from an EMBL/GenBank/DDBJ whole genome shotgun (WGS) entry which is preliminary data.</text>
</comment>
<dbReference type="SUPFAM" id="SSF54427">
    <property type="entry name" value="NTF2-like"/>
    <property type="match status" value="1"/>
</dbReference>
<reference evidence="2 3" key="1">
    <citation type="submission" date="2019-04" db="EMBL/GenBank/DDBJ databases">
        <authorList>
            <person name="Li Y."/>
            <person name="Wang J."/>
        </authorList>
    </citation>
    <scope>NUCLEOTIDE SEQUENCE [LARGE SCALE GENOMIC DNA]</scope>
    <source>
        <strain evidence="2 3">DSM 14668</strain>
    </source>
</reference>
<dbReference type="AlphaFoldDB" id="A0A4U1JIG3"/>
<organism evidence="2 3">
    <name type="scientific">Polyangium fumosum</name>
    <dbReference type="NCBI Taxonomy" id="889272"/>
    <lineage>
        <taxon>Bacteria</taxon>
        <taxon>Pseudomonadati</taxon>
        <taxon>Myxococcota</taxon>
        <taxon>Polyangia</taxon>
        <taxon>Polyangiales</taxon>
        <taxon>Polyangiaceae</taxon>
        <taxon>Polyangium</taxon>
    </lineage>
</organism>
<dbReference type="InterPro" id="IPR032710">
    <property type="entry name" value="NTF2-like_dom_sf"/>
</dbReference>
<proteinExistence type="predicted"/>
<gene>
    <name evidence="2" type="ORF">E8A74_04095</name>
</gene>
<dbReference type="OrthoDB" id="5514011at2"/>
<dbReference type="InterPro" id="IPR037401">
    <property type="entry name" value="SnoaL-like"/>
</dbReference>
<accession>A0A4U1JIG3</accession>
<dbReference type="RefSeq" id="WP_136927593.1">
    <property type="nucleotide sequence ID" value="NZ_SSMQ01000003.1"/>
</dbReference>
<name>A0A4U1JIG3_9BACT</name>
<protein>
    <recommendedName>
        <fullName evidence="1">SnoaL-like domain-containing protein</fullName>
    </recommendedName>
</protein>
<sequence length="121" mass="13707">MGQIRHALEMRDVEALADLYAEDAILEEVSSLNPPAHPIVVQGREAILKQLRDEFLRDPVGGWHREVKSTDIIDEMETDEAVAFTEVRTYAAGDKVITQHLAHKRNGRIQHDRLVVARDSD</sequence>
<dbReference type="Proteomes" id="UP000309215">
    <property type="component" value="Unassembled WGS sequence"/>
</dbReference>
<evidence type="ECO:0000259" key="1">
    <source>
        <dbReference type="Pfam" id="PF12680"/>
    </source>
</evidence>
<dbReference type="EMBL" id="SSMQ01000003">
    <property type="protein sequence ID" value="TKD12294.1"/>
    <property type="molecule type" value="Genomic_DNA"/>
</dbReference>
<dbReference type="Gene3D" id="3.10.450.50">
    <property type="match status" value="1"/>
</dbReference>
<dbReference type="Pfam" id="PF12680">
    <property type="entry name" value="SnoaL_2"/>
    <property type="match status" value="1"/>
</dbReference>
<evidence type="ECO:0000313" key="3">
    <source>
        <dbReference type="Proteomes" id="UP000309215"/>
    </source>
</evidence>
<evidence type="ECO:0000313" key="2">
    <source>
        <dbReference type="EMBL" id="TKD12294.1"/>
    </source>
</evidence>
<keyword evidence="3" id="KW-1185">Reference proteome</keyword>